<organism evidence="1">
    <name type="scientific">marine metagenome</name>
    <dbReference type="NCBI Taxonomy" id="408172"/>
    <lineage>
        <taxon>unclassified sequences</taxon>
        <taxon>metagenomes</taxon>
        <taxon>ecological metagenomes</taxon>
    </lineage>
</organism>
<sequence>MKIQCFKTISLFLLMSLLSGQEYIGFQINVNSSPFPANLFISTMGTEPRYIAILDTTLAPTWFVNSGQTGIDFKVNQQKLSYFDKPNQSWIIVGGFMNEIDTLECANGYKADYHDIILSADGGYILQAYDTIFFNMSEIVLGGSLNAKITTLIIQEFDISDSLIFEWNAWNHLNITDYTNLNLTQEYISWMHGNSIDIDNDNNLIISNRRCSEIIKIHRTTGNVIWFFGGPNNQYTIQNDYLNGFSKQHDVRRINNGNIILFDNGNGHNPPISRALEYSLNETEMIAELIWDYSHPQEYVGLAMGSVQRLPNNNTLINWGTLNEHGAIITEVDYDKNIVLEIEYPPNVRCYKVRKDNWSFITNLIPGDTNLDDEINIFDLYNISDNIIHMDDSLELDLFHLYRFDLNKNRQIDLMDLESIVSKLMEY</sequence>
<reference evidence="1" key="1">
    <citation type="submission" date="2018-05" db="EMBL/GenBank/DDBJ databases">
        <authorList>
            <person name="Lanie J.A."/>
            <person name="Ng W.-L."/>
            <person name="Kazmierczak K.M."/>
            <person name="Andrzejewski T.M."/>
            <person name="Davidsen T.M."/>
            <person name="Wayne K.J."/>
            <person name="Tettelin H."/>
            <person name="Glass J.I."/>
            <person name="Rusch D."/>
            <person name="Podicherti R."/>
            <person name="Tsui H.-C.T."/>
            <person name="Winkler M.E."/>
        </authorList>
    </citation>
    <scope>NUCLEOTIDE SEQUENCE</scope>
</reference>
<protein>
    <recommendedName>
        <fullName evidence="2">EF-hand domain-containing protein</fullName>
    </recommendedName>
</protein>
<name>A0A382DY64_9ZZZZ</name>
<accession>A0A382DY64</accession>
<proteinExistence type="predicted"/>
<evidence type="ECO:0000313" key="1">
    <source>
        <dbReference type="EMBL" id="SVB42633.1"/>
    </source>
</evidence>
<dbReference type="PROSITE" id="PS00018">
    <property type="entry name" value="EF_HAND_1"/>
    <property type="match status" value="1"/>
</dbReference>
<dbReference type="InterPro" id="IPR053143">
    <property type="entry name" value="Arylsulfate_ST"/>
</dbReference>
<dbReference type="PANTHER" id="PTHR35340:SF5">
    <property type="entry name" value="ASST-DOMAIN-CONTAINING PROTEIN"/>
    <property type="match status" value="1"/>
</dbReference>
<evidence type="ECO:0008006" key="2">
    <source>
        <dbReference type="Google" id="ProtNLM"/>
    </source>
</evidence>
<dbReference type="EMBL" id="UINC01041407">
    <property type="protein sequence ID" value="SVB42633.1"/>
    <property type="molecule type" value="Genomic_DNA"/>
</dbReference>
<dbReference type="PANTHER" id="PTHR35340">
    <property type="entry name" value="PQQ ENZYME REPEAT PROTEIN-RELATED"/>
    <property type="match status" value="1"/>
</dbReference>
<dbReference type="AlphaFoldDB" id="A0A382DY64"/>
<dbReference type="GO" id="GO:0004062">
    <property type="term" value="F:aryl sulfotransferase activity"/>
    <property type="evidence" value="ECO:0007669"/>
    <property type="project" value="InterPro"/>
</dbReference>
<dbReference type="SUPFAM" id="SSF63446">
    <property type="entry name" value="Type I dockerin domain"/>
    <property type="match status" value="1"/>
</dbReference>
<dbReference type="InterPro" id="IPR018247">
    <property type="entry name" value="EF_Hand_1_Ca_BS"/>
</dbReference>
<dbReference type="InterPro" id="IPR010262">
    <property type="entry name" value="Arylsulfotransferase_bact"/>
</dbReference>
<gene>
    <name evidence="1" type="ORF">METZ01_LOCUS195487</name>
</gene>
<dbReference type="Gene3D" id="1.10.1330.10">
    <property type="entry name" value="Dockerin domain"/>
    <property type="match status" value="1"/>
</dbReference>
<dbReference type="GO" id="GO:0000272">
    <property type="term" value="P:polysaccharide catabolic process"/>
    <property type="evidence" value="ECO:0007669"/>
    <property type="project" value="InterPro"/>
</dbReference>
<dbReference type="InterPro" id="IPR036439">
    <property type="entry name" value="Dockerin_dom_sf"/>
</dbReference>
<dbReference type="Pfam" id="PF05935">
    <property type="entry name" value="Arylsulfotrans"/>
    <property type="match status" value="1"/>
</dbReference>